<reference evidence="1 2" key="2">
    <citation type="journal article" date="2022" name="Mol. Ecol. Resour.">
        <title>The genomes of chicory, endive, great burdock and yacon provide insights into Asteraceae paleo-polyploidization history and plant inulin production.</title>
        <authorList>
            <person name="Fan W."/>
            <person name="Wang S."/>
            <person name="Wang H."/>
            <person name="Wang A."/>
            <person name="Jiang F."/>
            <person name="Liu H."/>
            <person name="Zhao H."/>
            <person name="Xu D."/>
            <person name="Zhang Y."/>
        </authorList>
    </citation>
    <scope>NUCLEOTIDE SEQUENCE [LARGE SCALE GENOMIC DNA]</scope>
    <source>
        <strain evidence="2">cv. Niubang</strain>
    </source>
</reference>
<sequence length="143" mass="16040">MSKISNNYNQKNHPLKPRVYITQSSSFKTLVQELTGYDHTAAAKPTILSAISTPRPEAGSTRDLQINRNNQHADTNDHNCNSMSSFDDLDSSWLAPFDYTDRLSDELQGLQQPPSFVPNTGNQIGVLQDTNLESWLLDIDMLD</sequence>
<keyword evidence="2" id="KW-1185">Reference proteome</keyword>
<gene>
    <name evidence="1" type="ORF">L6452_20701</name>
</gene>
<accession>A0ACB9BC48</accession>
<protein>
    <submittedName>
        <fullName evidence="1">Uncharacterized protein</fullName>
    </submittedName>
</protein>
<proteinExistence type="predicted"/>
<reference evidence="2" key="1">
    <citation type="journal article" date="2022" name="Mol. Ecol. Resour.">
        <title>The genomes of chicory, endive, great burdock and yacon provide insights into Asteraceae palaeo-polyploidization history and plant inulin production.</title>
        <authorList>
            <person name="Fan W."/>
            <person name="Wang S."/>
            <person name="Wang H."/>
            <person name="Wang A."/>
            <person name="Jiang F."/>
            <person name="Liu H."/>
            <person name="Zhao H."/>
            <person name="Xu D."/>
            <person name="Zhang Y."/>
        </authorList>
    </citation>
    <scope>NUCLEOTIDE SEQUENCE [LARGE SCALE GENOMIC DNA]</scope>
    <source>
        <strain evidence="2">cv. Niubang</strain>
    </source>
</reference>
<dbReference type="Proteomes" id="UP001055879">
    <property type="component" value="Linkage Group LG06"/>
</dbReference>
<evidence type="ECO:0000313" key="1">
    <source>
        <dbReference type="EMBL" id="KAI3719796.1"/>
    </source>
</evidence>
<evidence type="ECO:0000313" key="2">
    <source>
        <dbReference type="Proteomes" id="UP001055879"/>
    </source>
</evidence>
<organism evidence="1 2">
    <name type="scientific">Arctium lappa</name>
    <name type="common">Greater burdock</name>
    <name type="synonym">Lappa major</name>
    <dbReference type="NCBI Taxonomy" id="4217"/>
    <lineage>
        <taxon>Eukaryota</taxon>
        <taxon>Viridiplantae</taxon>
        <taxon>Streptophyta</taxon>
        <taxon>Embryophyta</taxon>
        <taxon>Tracheophyta</taxon>
        <taxon>Spermatophyta</taxon>
        <taxon>Magnoliopsida</taxon>
        <taxon>eudicotyledons</taxon>
        <taxon>Gunneridae</taxon>
        <taxon>Pentapetalae</taxon>
        <taxon>asterids</taxon>
        <taxon>campanulids</taxon>
        <taxon>Asterales</taxon>
        <taxon>Asteraceae</taxon>
        <taxon>Carduoideae</taxon>
        <taxon>Cardueae</taxon>
        <taxon>Arctiinae</taxon>
        <taxon>Arctium</taxon>
    </lineage>
</organism>
<dbReference type="EMBL" id="CM042052">
    <property type="protein sequence ID" value="KAI3719796.1"/>
    <property type="molecule type" value="Genomic_DNA"/>
</dbReference>
<name>A0ACB9BC48_ARCLA</name>
<comment type="caution">
    <text evidence="1">The sequence shown here is derived from an EMBL/GenBank/DDBJ whole genome shotgun (WGS) entry which is preliminary data.</text>
</comment>